<dbReference type="AlphaFoldDB" id="A0AAN9MED1"/>
<gene>
    <name evidence="1" type="ORF">VNO77_08987</name>
</gene>
<proteinExistence type="predicted"/>
<name>A0AAN9MED1_CANGL</name>
<dbReference type="EMBL" id="JAYMYQ010000002">
    <property type="protein sequence ID" value="KAK7350398.1"/>
    <property type="molecule type" value="Genomic_DNA"/>
</dbReference>
<evidence type="ECO:0000313" key="1">
    <source>
        <dbReference type="EMBL" id="KAK7350398.1"/>
    </source>
</evidence>
<comment type="caution">
    <text evidence="1">The sequence shown here is derived from an EMBL/GenBank/DDBJ whole genome shotgun (WGS) entry which is preliminary data.</text>
</comment>
<keyword evidence="2" id="KW-1185">Reference proteome</keyword>
<reference evidence="1 2" key="1">
    <citation type="submission" date="2024-01" db="EMBL/GenBank/DDBJ databases">
        <title>The genomes of 5 underutilized Papilionoideae crops provide insights into root nodulation and disease resistanc.</title>
        <authorList>
            <person name="Jiang F."/>
        </authorList>
    </citation>
    <scope>NUCLEOTIDE SEQUENCE [LARGE SCALE GENOMIC DNA]</scope>
    <source>
        <strain evidence="1">LVBAO_FW01</strain>
        <tissue evidence="1">Leaves</tissue>
    </source>
</reference>
<protein>
    <submittedName>
        <fullName evidence="1">Uncharacterized protein</fullName>
    </submittedName>
</protein>
<accession>A0AAN9MED1</accession>
<organism evidence="1 2">
    <name type="scientific">Canavalia gladiata</name>
    <name type="common">Sword bean</name>
    <name type="synonym">Dolichos gladiatus</name>
    <dbReference type="NCBI Taxonomy" id="3824"/>
    <lineage>
        <taxon>Eukaryota</taxon>
        <taxon>Viridiplantae</taxon>
        <taxon>Streptophyta</taxon>
        <taxon>Embryophyta</taxon>
        <taxon>Tracheophyta</taxon>
        <taxon>Spermatophyta</taxon>
        <taxon>Magnoliopsida</taxon>
        <taxon>eudicotyledons</taxon>
        <taxon>Gunneridae</taxon>
        <taxon>Pentapetalae</taxon>
        <taxon>rosids</taxon>
        <taxon>fabids</taxon>
        <taxon>Fabales</taxon>
        <taxon>Fabaceae</taxon>
        <taxon>Papilionoideae</taxon>
        <taxon>50 kb inversion clade</taxon>
        <taxon>NPAAA clade</taxon>
        <taxon>indigoferoid/millettioid clade</taxon>
        <taxon>Phaseoleae</taxon>
        <taxon>Canavalia</taxon>
    </lineage>
</organism>
<evidence type="ECO:0000313" key="2">
    <source>
        <dbReference type="Proteomes" id="UP001367508"/>
    </source>
</evidence>
<dbReference type="Proteomes" id="UP001367508">
    <property type="component" value="Unassembled WGS sequence"/>
</dbReference>
<sequence>MLYPHSIRLKPSPLADTFNLNISLAWCLILSFYKLAQKTTHLIRNFDRLVTEASSRYPKAWLVMAMAMALSDLQKENLDVNNEGEELESWWRTTAKSIL</sequence>